<evidence type="ECO:0000313" key="1">
    <source>
        <dbReference type="EMBL" id="SCU89921.1"/>
    </source>
</evidence>
<organism evidence="1 2">
    <name type="scientific">Lachancea dasiensis</name>
    <dbReference type="NCBI Taxonomy" id="1072105"/>
    <lineage>
        <taxon>Eukaryota</taxon>
        <taxon>Fungi</taxon>
        <taxon>Dikarya</taxon>
        <taxon>Ascomycota</taxon>
        <taxon>Saccharomycotina</taxon>
        <taxon>Saccharomycetes</taxon>
        <taxon>Saccharomycetales</taxon>
        <taxon>Saccharomycetaceae</taxon>
        <taxon>Lachancea</taxon>
    </lineage>
</organism>
<sequence>MGVEKSCYSIVEQTLVEIEDSAGLGAGLPYGMTRIYPKNWISQLQLAYRNCSRQRRFTYKQNAPRLDRARMQWETSKNPNCENSAPQTTIELPARLESMPVLALQEVLWKDVILRVPSRIQFVLRAHGNRSQDCDLQQLPVMQSLFKNSIKPRYELSESRGRRGAYLEDSQGWDDVLRLQTSNHMHIDILWPALKLSLACRAVEVPSETYKQLQNQSVYHPVTGDAMPIFESQSGSNQAIALTPQLNAAHAKLFPSDLLASVVIPSRVCNNAELRALQKLCVSPTGSHVTTQKQTPRPFKTADGFETEIRSTSRFFRALESGSFRPNTRIMKRRMCTTDVLRAVVLSNSITEQQLKEEYCKVSIVYCIYENLRRIKNRINDIEPSGAPTALTPWDSQILRDINELNENWDTTSIQSLVNSKDLLDAFLVRLNIYNVMINAELRSSAKQAPAMSEKRQRAILQVLSTVLAECKGFQDLFPNLYFELKLFTDSIDRASMVSTHLPEQTESSRRVFDTVMAIVGMEDSTIANGSSTQNFKAVLLVDQSLPADIARLYQFSSRLELQITDSLDAVTKVKNAECVAKQMIDHATILYLMKRPGLGDPVALGASRRRQ</sequence>
<dbReference type="EMBL" id="LT598458">
    <property type="protein sequence ID" value="SCU89921.1"/>
    <property type="molecule type" value="Genomic_DNA"/>
</dbReference>
<dbReference type="AlphaFoldDB" id="A0A1G4JHN1"/>
<proteinExistence type="predicted"/>
<name>A0A1G4JHN1_9SACH</name>
<evidence type="ECO:0000313" key="2">
    <source>
        <dbReference type="Proteomes" id="UP000190274"/>
    </source>
</evidence>
<dbReference type="Proteomes" id="UP000190274">
    <property type="component" value="Chromosome F"/>
</dbReference>
<accession>A0A1G4JHN1</accession>
<dbReference type="OrthoDB" id="4069973at2759"/>
<protein>
    <submittedName>
        <fullName evidence="1">LADA_0F00584g1_1</fullName>
    </submittedName>
</protein>
<reference evidence="1 2" key="1">
    <citation type="submission" date="2016-03" db="EMBL/GenBank/DDBJ databases">
        <authorList>
            <person name="Devillers H."/>
        </authorList>
    </citation>
    <scope>NUCLEOTIDE SEQUENCE [LARGE SCALE GENOMIC DNA]</scope>
    <source>
        <strain evidence="1">CBS 10888</strain>
    </source>
</reference>
<gene>
    <name evidence="1" type="ORF">LADA_0F00584G</name>
</gene>
<keyword evidence="2" id="KW-1185">Reference proteome</keyword>